<feature type="transmembrane region" description="Helical" evidence="7">
    <location>
        <begin position="239"/>
        <end position="259"/>
    </location>
</feature>
<feature type="domain" description="Major facilitator superfamily (MFS) profile" evidence="9">
    <location>
        <begin position="121"/>
        <end position="583"/>
    </location>
</feature>
<gene>
    <name evidence="10" type="ORF">PPYR1160_LOCUS2205</name>
</gene>
<feature type="transmembrane region" description="Helical" evidence="7">
    <location>
        <begin position="559"/>
        <end position="581"/>
    </location>
</feature>
<feature type="transmembrane region" description="Helical" evidence="7">
    <location>
        <begin position="159"/>
        <end position="179"/>
    </location>
</feature>
<comment type="subcellular location">
    <subcellularLocation>
        <location evidence="1">Membrane</location>
        <topology evidence="1">Multi-pass membrane protein</topology>
    </subcellularLocation>
</comment>
<feature type="region of interest" description="Disordered" evidence="6">
    <location>
        <begin position="74"/>
        <end position="98"/>
    </location>
</feature>
<evidence type="ECO:0000256" key="3">
    <source>
        <dbReference type="ARBA" id="ARBA00022692"/>
    </source>
</evidence>
<dbReference type="InterPro" id="IPR020846">
    <property type="entry name" value="MFS_dom"/>
</dbReference>
<feature type="transmembrane region" description="Helical" evidence="7">
    <location>
        <begin position="279"/>
        <end position="298"/>
    </location>
</feature>
<keyword evidence="5 7" id="KW-0472">Membrane</keyword>
<dbReference type="PANTHER" id="PTHR23511">
    <property type="entry name" value="SYNAPTIC VESICLE GLYCOPROTEIN 2"/>
    <property type="match status" value="1"/>
</dbReference>
<keyword evidence="8" id="KW-0732">Signal</keyword>
<dbReference type="InterPro" id="IPR036259">
    <property type="entry name" value="MFS_trans_sf"/>
</dbReference>
<feature type="transmembrane region" description="Helical" evidence="7">
    <location>
        <begin position="401"/>
        <end position="421"/>
    </location>
</feature>
<feature type="chain" id="PRO_5030875171" description="Major facilitator superfamily (MFS) profile domain-containing protein" evidence="8">
    <location>
        <begin position="22"/>
        <end position="589"/>
    </location>
</feature>
<feature type="transmembrane region" description="Helical" evidence="7">
    <location>
        <begin position="114"/>
        <end position="131"/>
    </location>
</feature>
<sequence length="589" mass="64135">MVSRQLLFAVIVSWQALHAAGLQRFIKRLPRFQNPSAAPLYQWHGTWHGGASQPPNDAVTHRSWTASLLRSEDTATGSSAPAGNIGHSSESDAEEHRRRVANEKLETAIGKMGFGWYQIFIWFVVMCVYIVDGAEITMMSLVSTSVAEQFDLMSWKRGLLTSSVYAGMMASGFFAGPLADMMGRSRTLTLSTAMICGFGLLSVTIEQFWMLCAVRFLVGVGTGASLPTAASLLTETLPLSIAGAMSCLVFAGFNLGEYFAAVGAGRIWTFAGDMDAVKLIFMLGTVPAGFTCLLSLLVPESPRFLALKGRTKALGRWFRWACNLNGRRVGEILPNGEKDLQEMSIPKAIKKRERLWPPKLRPRRSPEPSMWNLAKKFRTILQKNMGAILSRDLRAQTLRMWCLWLANNAVFYGLIFSIPQMLQSVMDMAASGSVFDVARGISITTSWPILSIFPAAALIYAGVKYRPMLRSSIGLATVALGGAVYYGAYATSPVMFLVAVTAAKFFYNASFDILYPASAAMYPTAVRATGTSMGSTVGRFCAILVGPVCTALMDVNMLLPLTVMTVISFVAFLSTFGLVIAEQDGKPES</sequence>
<evidence type="ECO:0000259" key="9">
    <source>
        <dbReference type="PROSITE" id="PS50850"/>
    </source>
</evidence>
<dbReference type="AlphaFoldDB" id="A0A7R9U3E6"/>
<dbReference type="GO" id="GO:0022857">
    <property type="term" value="F:transmembrane transporter activity"/>
    <property type="evidence" value="ECO:0007669"/>
    <property type="project" value="InterPro"/>
</dbReference>
<keyword evidence="4 7" id="KW-1133">Transmembrane helix</keyword>
<evidence type="ECO:0000256" key="8">
    <source>
        <dbReference type="SAM" id="SignalP"/>
    </source>
</evidence>
<evidence type="ECO:0000256" key="6">
    <source>
        <dbReference type="SAM" id="MobiDB-lite"/>
    </source>
</evidence>
<organism evidence="10">
    <name type="scientific">Pinguiococcus pyrenoidosus</name>
    <dbReference type="NCBI Taxonomy" id="172671"/>
    <lineage>
        <taxon>Eukaryota</taxon>
        <taxon>Sar</taxon>
        <taxon>Stramenopiles</taxon>
        <taxon>Ochrophyta</taxon>
        <taxon>Pinguiophyceae</taxon>
        <taxon>Pinguiochrysidales</taxon>
        <taxon>Pinguiochrysidaceae</taxon>
        <taxon>Pinguiococcus</taxon>
    </lineage>
</organism>
<feature type="transmembrane region" description="Helical" evidence="7">
    <location>
        <begin position="191"/>
        <end position="218"/>
    </location>
</feature>
<keyword evidence="3 7" id="KW-0812">Transmembrane</keyword>
<dbReference type="PROSITE" id="PS50850">
    <property type="entry name" value="MFS"/>
    <property type="match status" value="1"/>
</dbReference>
<feature type="transmembrane region" description="Helical" evidence="7">
    <location>
        <begin position="441"/>
        <end position="461"/>
    </location>
</feature>
<keyword evidence="2" id="KW-0813">Transport</keyword>
<dbReference type="PANTHER" id="PTHR23511:SF34">
    <property type="entry name" value="SYNAPTIC VESICLE GLYCOPROTEIN 2"/>
    <property type="match status" value="1"/>
</dbReference>
<evidence type="ECO:0000256" key="7">
    <source>
        <dbReference type="SAM" id="Phobius"/>
    </source>
</evidence>
<reference evidence="10" key="1">
    <citation type="submission" date="2021-01" db="EMBL/GenBank/DDBJ databases">
        <authorList>
            <person name="Corre E."/>
            <person name="Pelletier E."/>
            <person name="Niang G."/>
            <person name="Scheremetjew M."/>
            <person name="Finn R."/>
            <person name="Kale V."/>
            <person name="Holt S."/>
            <person name="Cochrane G."/>
            <person name="Meng A."/>
            <person name="Brown T."/>
            <person name="Cohen L."/>
        </authorList>
    </citation>
    <scope>NUCLEOTIDE SEQUENCE</scope>
    <source>
        <strain evidence="10">CCMP2078</strain>
    </source>
</reference>
<dbReference type="GO" id="GO:0016020">
    <property type="term" value="C:membrane"/>
    <property type="evidence" value="ECO:0007669"/>
    <property type="project" value="UniProtKB-SubCell"/>
</dbReference>
<name>A0A7R9U3E6_9STRA</name>
<accession>A0A7R9U3E6</accession>
<dbReference type="Gene3D" id="1.20.1250.20">
    <property type="entry name" value="MFS general substrate transporter like domains"/>
    <property type="match status" value="1"/>
</dbReference>
<proteinExistence type="predicted"/>
<feature type="signal peptide" evidence="8">
    <location>
        <begin position="1"/>
        <end position="21"/>
    </location>
</feature>
<protein>
    <recommendedName>
        <fullName evidence="9">Major facilitator superfamily (MFS) profile domain-containing protein</fullName>
    </recommendedName>
</protein>
<evidence type="ECO:0000256" key="1">
    <source>
        <dbReference type="ARBA" id="ARBA00004141"/>
    </source>
</evidence>
<dbReference type="EMBL" id="HBEA01002971">
    <property type="protein sequence ID" value="CAD8252713.1"/>
    <property type="molecule type" value="Transcribed_RNA"/>
</dbReference>
<dbReference type="InterPro" id="IPR005828">
    <property type="entry name" value="MFS_sugar_transport-like"/>
</dbReference>
<evidence type="ECO:0000256" key="2">
    <source>
        <dbReference type="ARBA" id="ARBA00022448"/>
    </source>
</evidence>
<dbReference type="Pfam" id="PF00083">
    <property type="entry name" value="Sugar_tr"/>
    <property type="match status" value="1"/>
</dbReference>
<evidence type="ECO:0000256" key="4">
    <source>
        <dbReference type="ARBA" id="ARBA00022989"/>
    </source>
</evidence>
<evidence type="ECO:0000313" key="10">
    <source>
        <dbReference type="EMBL" id="CAD8252713.1"/>
    </source>
</evidence>
<dbReference type="SUPFAM" id="SSF103473">
    <property type="entry name" value="MFS general substrate transporter"/>
    <property type="match status" value="1"/>
</dbReference>
<evidence type="ECO:0000256" key="5">
    <source>
        <dbReference type="ARBA" id="ARBA00023136"/>
    </source>
</evidence>